<dbReference type="EMBL" id="FNYK01000019">
    <property type="protein sequence ID" value="SEI72346.1"/>
    <property type="molecule type" value="Genomic_DNA"/>
</dbReference>
<dbReference type="PANTHER" id="PTHR35936:SF17">
    <property type="entry name" value="ARGININE-BINDING EXTRACELLULAR PROTEIN ARTP"/>
    <property type="match status" value="1"/>
</dbReference>
<dbReference type="Proteomes" id="UP000183028">
    <property type="component" value="Unassembled WGS sequence"/>
</dbReference>
<reference evidence="4" key="1">
    <citation type="submission" date="2016-10" db="EMBL/GenBank/DDBJ databases">
        <authorList>
            <person name="Varghese N."/>
        </authorList>
    </citation>
    <scope>NUCLEOTIDE SEQUENCE [LARGE SCALE GENOMIC DNA]</scope>
    <source>
        <strain evidence="4">DSM 20406</strain>
    </source>
</reference>
<proteinExistence type="predicted"/>
<dbReference type="STRING" id="322505.SAMN04487836_10870"/>
<dbReference type="InterPro" id="IPR001638">
    <property type="entry name" value="Solute-binding_3/MltF_N"/>
</dbReference>
<evidence type="ECO:0000256" key="1">
    <source>
        <dbReference type="ARBA" id="ARBA00022729"/>
    </source>
</evidence>
<dbReference type="PROSITE" id="PS51257">
    <property type="entry name" value="PROKAR_LIPOPROTEIN"/>
    <property type="match status" value="1"/>
</dbReference>
<protein>
    <submittedName>
        <fullName evidence="3">Polar amino acid transport system substrate-binding protein</fullName>
    </submittedName>
</protein>
<dbReference type="OrthoDB" id="115856at2"/>
<feature type="domain" description="Solute-binding protein family 3/N-terminal" evidence="2">
    <location>
        <begin position="37"/>
        <end position="256"/>
    </location>
</feature>
<dbReference type="Gene3D" id="3.40.190.10">
    <property type="entry name" value="Periplasmic binding protein-like II"/>
    <property type="match status" value="2"/>
</dbReference>
<accession>A0A1H6SZF6</accession>
<keyword evidence="4" id="KW-1185">Reference proteome</keyword>
<dbReference type="eggNOG" id="COG0834">
    <property type="taxonomic scope" value="Bacteria"/>
</dbReference>
<keyword evidence="1" id="KW-0732">Signal</keyword>
<name>A0A1H6SZF6_9FIRM</name>
<dbReference type="SMART" id="SM00062">
    <property type="entry name" value="PBPb"/>
    <property type="match status" value="1"/>
</dbReference>
<sequence>MKTKKLLTIALTGVVAVGLVGCGASGDKTSNGKKVVTVEIATSPDYPPYESLDKKGNIVGFDADMVKYLDKAMDTKDTDYKFHWNQMSFDNIISQIQADQVDLGVSGFTYDKKRKVEWSNPYTATAQVAVVAKNSAINSPKDLEGKKLAAQAGATGEEAAKSVKGAQVSTVKNAQQIFPALTAGQYDAIIVDLAVANEYAKNGAYKVLDQSLLDEKNYIIAKQGNKDLIKAVNAGLKKFMASDDYKTLTDKYGLKAYKA</sequence>
<organism evidence="3 4">
    <name type="scientific">Sharpea azabuensis</name>
    <dbReference type="NCBI Taxonomy" id="322505"/>
    <lineage>
        <taxon>Bacteria</taxon>
        <taxon>Bacillati</taxon>
        <taxon>Bacillota</taxon>
        <taxon>Erysipelotrichia</taxon>
        <taxon>Erysipelotrichales</taxon>
        <taxon>Coprobacillaceae</taxon>
        <taxon>Sharpea</taxon>
    </lineage>
</organism>
<evidence type="ECO:0000313" key="4">
    <source>
        <dbReference type="Proteomes" id="UP000183028"/>
    </source>
</evidence>
<gene>
    <name evidence="3" type="ORF">SAMN04487834_101922</name>
</gene>
<dbReference type="SUPFAM" id="SSF53850">
    <property type="entry name" value="Periplasmic binding protein-like II"/>
    <property type="match status" value="1"/>
</dbReference>
<dbReference type="Pfam" id="PF00497">
    <property type="entry name" value="SBP_bac_3"/>
    <property type="match status" value="2"/>
</dbReference>
<dbReference type="AlphaFoldDB" id="A0A1H6SZF6"/>
<evidence type="ECO:0000259" key="2">
    <source>
        <dbReference type="SMART" id="SM00062"/>
    </source>
</evidence>
<dbReference type="RefSeq" id="WP_074731893.1">
    <property type="nucleotide sequence ID" value="NZ_CACVTN010000071.1"/>
</dbReference>
<evidence type="ECO:0000313" key="3">
    <source>
        <dbReference type="EMBL" id="SEI72346.1"/>
    </source>
</evidence>
<dbReference type="PANTHER" id="PTHR35936">
    <property type="entry name" value="MEMBRANE-BOUND LYTIC MUREIN TRANSGLYCOSYLASE F"/>
    <property type="match status" value="1"/>
</dbReference>